<keyword evidence="5" id="KW-0131">Cell cycle</keyword>
<organism evidence="9 10">
    <name type="scientific">Elsinoe batatas</name>
    <dbReference type="NCBI Taxonomy" id="2601811"/>
    <lineage>
        <taxon>Eukaryota</taxon>
        <taxon>Fungi</taxon>
        <taxon>Dikarya</taxon>
        <taxon>Ascomycota</taxon>
        <taxon>Pezizomycotina</taxon>
        <taxon>Dothideomycetes</taxon>
        <taxon>Dothideomycetidae</taxon>
        <taxon>Myriangiales</taxon>
        <taxon>Elsinoaceae</taxon>
        <taxon>Elsinoe</taxon>
    </lineage>
</organism>
<dbReference type="EMBL" id="JAESVG020000002">
    <property type="protein sequence ID" value="KAG8629686.1"/>
    <property type="molecule type" value="Genomic_DNA"/>
</dbReference>
<dbReference type="InterPro" id="IPR024977">
    <property type="entry name" value="Apc4-like_WD40_dom"/>
</dbReference>
<dbReference type="Proteomes" id="UP000809789">
    <property type="component" value="Unassembled WGS sequence"/>
</dbReference>
<dbReference type="GO" id="GO:0005680">
    <property type="term" value="C:anaphase-promoting complex"/>
    <property type="evidence" value="ECO:0007669"/>
    <property type="project" value="InterPro"/>
</dbReference>
<accession>A0A8K0PH62</accession>
<feature type="domain" description="Anaphase-promoting complex subunit 4 long" evidence="8">
    <location>
        <begin position="296"/>
        <end position="493"/>
    </location>
</feature>
<dbReference type="PANTHER" id="PTHR13260">
    <property type="entry name" value="ANAPHASE PROMOTING COMPLEX SUBUNIT 4 APC4"/>
    <property type="match status" value="1"/>
</dbReference>
<dbReference type="GO" id="GO:0031145">
    <property type="term" value="P:anaphase-promoting complex-dependent catabolic process"/>
    <property type="evidence" value="ECO:0007669"/>
    <property type="project" value="InterPro"/>
</dbReference>
<feature type="compositionally biased region" description="Polar residues" evidence="6">
    <location>
        <begin position="122"/>
        <end position="135"/>
    </location>
</feature>
<evidence type="ECO:0000256" key="3">
    <source>
        <dbReference type="ARBA" id="ARBA00022776"/>
    </source>
</evidence>
<evidence type="ECO:0000256" key="1">
    <source>
        <dbReference type="ARBA" id="ARBA00016067"/>
    </source>
</evidence>
<evidence type="ECO:0000259" key="8">
    <source>
        <dbReference type="Pfam" id="PF12896"/>
    </source>
</evidence>
<dbReference type="InterPro" id="IPR024790">
    <property type="entry name" value="APC4_long_dom"/>
</dbReference>
<evidence type="ECO:0000313" key="9">
    <source>
        <dbReference type="EMBL" id="KAG8629686.1"/>
    </source>
</evidence>
<evidence type="ECO:0000256" key="5">
    <source>
        <dbReference type="ARBA" id="ARBA00023306"/>
    </source>
</evidence>
<dbReference type="GO" id="GO:0070979">
    <property type="term" value="P:protein K11-linked ubiquitination"/>
    <property type="evidence" value="ECO:0007669"/>
    <property type="project" value="TreeGrafter"/>
</dbReference>
<gene>
    <name evidence="9" type="ORF">KVT40_001305</name>
</gene>
<evidence type="ECO:0000256" key="2">
    <source>
        <dbReference type="ARBA" id="ARBA00022618"/>
    </source>
</evidence>
<sequence length="812" mass="89571">MQRPLPTLAEVHLAEAVGHHDLHYEGRTDLTATITKSSNIEILRLSGQRAFTIEPDELSGKPTCLSWARKGELLLIGTDCGLVDLFYTRIGKVTLGRRRGADEDGNDPVTGIGTHVSLIGTPKTNLGESHDNSNPGDEDSIERWFDRLYIDSESASQSVRQTGTLAILPLALAKVNPSDVLPRLSAIPPPSKAGPGMPTPVLRSAQKDLHLLLNDRVSHHPEGVEVSFISLQNGGVDSSIGELFNHNFKPRAQPNGRKRIRHCTNSLTGSHAILEAIQNDHDAEASPAFDQLKLRLFDIPFATLGSVHTATILSNATQLKTLQLYVTQTIETAVLDRNTLTTLPARFVANINETLEEKQEGQIDQQLYQLLLTGHCSDTVLEWLKEELAERGHKRWDHAMTTFYHAIIQLFEVNLLPALERCVLTASTLRGLATYYEGSKKFDVPPSFFTKIIEAVGCLHMLVHEALQIAGREERQFRAFSSWLRHQIDIAAAEPGSTAAVELAERDAMSTDVPKILSYLEEAFAGSKLQALIGRRLQAAEINTRLSNINLASSTTLAAIQKARDTSDGTDDTLYIPLHLANLQKQVEACSAQMRRWQSTTWLPPEEIDVEIDTPLSAFDISMSSSTNTSPPSSVTTTVGVDASSSIIIYTITAKREQRSPFRKSIAQDSWGVQLLDTADDIIDVKLLSDRSVLCLLKSEDQFSLACIPSDMTLGGANVALSKEELERHIVHVFSDTKFQPAHLYVSDNARRKNVLVLDKRCQWWKVLRLPHNVATNGFGDTDDDDEGNEGDEDKARLPFGLDGSEEGMVID</sequence>
<dbReference type="OrthoDB" id="10266042at2759"/>
<evidence type="ECO:0000313" key="10">
    <source>
        <dbReference type="Proteomes" id="UP000809789"/>
    </source>
</evidence>
<feature type="compositionally biased region" description="Acidic residues" evidence="6">
    <location>
        <begin position="781"/>
        <end position="793"/>
    </location>
</feature>
<reference evidence="9" key="1">
    <citation type="submission" date="2021-07" db="EMBL/GenBank/DDBJ databases">
        <title>Elsinoe batatas strain:CRI-CJ2 Genome sequencing and assembly.</title>
        <authorList>
            <person name="Huang L."/>
        </authorList>
    </citation>
    <scope>NUCLEOTIDE SEQUENCE</scope>
    <source>
        <strain evidence="9">CRI-CJ2</strain>
    </source>
</reference>
<dbReference type="GO" id="GO:0034399">
    <property type="term" value="C:nuclear periphery"/>
    <property type="evidence" value="ECO:0007669"/>
    <property type="project" value="TreeGrafter"/>
</dbReference>
<feature type="region of interest" description="Disordered" evidence="6">
    <location>
        <begin position="778"/>
        <end position="812"/>
    </location>
</feature>
<comment type="caution">
    <text evidence="9">The sequence shown here is derived from an EMBL/GenBank/DDBJ whole genome shotgun (WGS) entry which is preliminary data.</text>
</comment>
<dbReference type="Pfam" id="PF12894">
    <property type="entry name" value="ANAPC4_WD40"/>
    <property type="match status" value="1"/>
</dbReference>
<evidence type="ECO:0000256" key="6">
    <source>
        <dbReference type="SAM" id="MobiDB-lite"/>
    </source>
</evidence>
<dbReference type="AlphaFoldDB" id="A0A8K0PH62"/>
<keyword evidence="4" id="KW-0833">Ubl conjugation pathway</keyword>
<proteinExistence type="predicted"/>
<dbReference type="GO" id="GO:0051301">
    <property type="term" value="P:cell division"/>
    <property type="evidence" value="ECO:0007669"/>
    <property type="project" value="UniProtKB-KW"/>
</dbReference>
<dbReference type="InterPro" id="IPR024789">
    <property type="entry name" value="APC4"/>
</dbReference>
<keyword evidence="2" id="KW-0132">Cell division</keyword>
<keyword evidence="3" id="KW-0498">Mitosis</keyword>
<evidence type="ECO:0000256" key="4">
    <source>
        <dbReference type="ARBA" id="ARBA00022786"/>
    </source>
</evidence>
<dbReference type="PANTHER" id="PTHR13260:SF0">
    <property type="entry name" value="ANAPHASE-PROMOTING COMPLEX SUBUNIT 4"/>
    <property type="match status" value="1"/>
</dbReference>
<protein>
    <recommendedName>
        <fullName evidence="1">Anaphase-promoting complex subunit 4</fullName>
    </recommendedName>
</protein>
<feature type="domain" description="Anaphase-promoting complex subunit 4-like WD40" evidence="7">
    <location>
        <begin position="24"/>
        <end position="94"/>
    </location>
</feature>
<dbReference type="Pfam" id="PF12896">
    <property type="entry name" value="ANAPC4"/>
    <property type="match status" value="1"/>
</dbReference>
<evidence type="ECO:0000259" key="7">
    <source>
        <dbReference type="Pfam" id="PF12894"/>
    </source>
</evidence>
<keyword evidence="10" id="KW-1185">Reference proteome</keyword>
<name>A0A8K0PH62_9PEZI</name>
<feature type="region of interest" description="Disordered" evidence="6">
    <location>
        <begin position="98"/>
        <end position="138"/>
    </location>
</feature>